<proteinExistence type="predicted"/>
<accession>A0A7X0AXL2</accession>
<feature type="domain" description="HTH hxlR-type" evidence="4">
    <location>
        <begin position="57"/>
        <end position="161"/>
    </location>
</feature>
<keyword evidence="2 5" id="KW-0238">DNA-binding</keyword>
<gene>
    <name evidence="5" type="ORF">FHS74_001505</name>
</gene>
<evidence type="ECO:0000313" key="5">
    <source>
        <dbReference type="EMBL" id="MBB6250960.1"/>
    </source>
</evidence>
<dbReference type="GO" id="GO:0003677">
    <property type="term" value="F:DNA binding"/>
    <property type="evidence" value="ECO:0007669"/>
    <property type="project" value="UniProtKB-KW"/>
</dbReference>
<dbReference type="AlphaFoldDB" id="A0A7X0AXL2"/>
<dbReference type="Pfam" id="PF01638">
    <property type="entry name" value="HxlR"/>
    <property type="match status" value="1"/>
</dbReference>
<dbReference type="SUPFAM" id="SSF46785">
    <property type="entry name" value="Winged helix' DNA-binding domain"/>
    <property type="match status" value="1"/>
</dbReference>
<dbReference type="Proteomes" id="UP000539175">
    <property type="component" value="Unassembled WGS sequence"/>
</dbReference>
<dbReference type="InterPro" id="IPR036390">
    <property type="entry name" value="WH_DNA-bd_sf"/>
</dbReference>
<keyword evidence="3" id="KW-0804">Transcription</keyword>
<dbReference type="InterPro" id="IPR036388">
    <property type="entry name" value="WH-like_DNA-bd_sf"/>
</dbReference>
<dbReference type="InterPro" id="IPR002577">
    <property type="entry name" value="HTH_HxlR"/>
</dbReference>
<name>A0A7X0AXL2_9PROT</name>
<evidence type="ECO:0000256" key="2">
    <source>
        <dbReference type="ARBA" id="ARBA00023125"/>
    </source>
</evidence>
<keyword evidence="6" id="KW-1185">Reference proteome</keyword>
<dbReference type="PANTHER" id="PTHR33204">
    <property type="entry name" value="TRANSCRIPTIONAL REGULATOR, MARR FAMILY"/>
    <property type="match status" value="1"/>
</dbReference>
<organism evidence="5 6">
    <name type="scientific">Nitrospirillum iridis</name>
    <dbReference type="NCBI Taxonomy" id="765888"/>
    <lineage>
        <taxon>Bacteria</taxon>
        <taxon>Pseudomonadati</taxon>
        <taxon>Pseudomonadota</taxon>
        <taxon>Alphaproteobacteria</taxon>
        <taxon>Rhodospirillales</taxon>
        <taxon>Azospirillaceae</taxon>
        <taxon>Nitrospirillum</taxon>
    </lineage>
</organism>
<evidence type="ECO:0000313" key="6">
    <source>
        <dbReference type="Proteomes" id="UP000539175"/>
    </source>
</evidence>
<evidence type="ECO:0000259" key="4">
    <source>
        <dbReference type="PROSITE" id="PS51118"/>
    </source>
</evidence>
<evidence type="ECO:0000256" key="3">
    <source>
        <dbReference type="ARBA" id="ARBA00023163"/>
    </source>
</evidence>
<dbReference type="Gene3D" id="1.10.10.10">
    <property type="entry name" value="Winged helix-like DNA-binding domain superfamily/Winged helix DNA-binding domain"/>
    <property type="match status" value="1"/>
</dbReference>
<comment type="caution">
    <text evidence="5">The sequence shown here is derived from an EMBL/GenBank/DDBJ whole genome shotgun (WGS) entry which is preliminary data.</text>
</comment>
<dbReference type="EMBL" id="JACIIZ010000003">
    <property type="protein sequence ID" value="MBB6250960.1"/>
    <property type="molecule type" value="Genomic_DNA"/>
</dbReference>
<sequence>MVTDAPPGKVRRQVNVEAELARVARVLNVADLDQHPGGRRLAAMVRSMATDGRGREDPIREIFGRLGDKWSTLLLLLLSAGPFRHATLRRLVGAVTDEARISQRMLTLRLRSLERDGLVDRRVTPSVPPQVEYALTDLGHDLLAQVESLMGWVRRHHAAILAARARFQDSGPED</sequence>
<dbReference type="RefSeq" id="WP_281384617.1">
    <property type="nucleotide sequence ID" value="NZ_JACIIZ010000003.1"/>
</dbReference>
<reference evidence="5 6" key="1">
    <citation type="submission" date="2020-08" db="EMBL/GenBank/DDBJ databases">
        <title>Genomic Encyclopedia of Type Strains, Phase IV (KMG-IV): sequencing the most valuable type-strain genomes for metagenomic binning, comparative biology and taxonomic classification.</title>
        <authorList>
            <person name="Goeker M."/>
        </authorList>
    </citation>
    <scope>NUCLEOTIDE SEQUENCE [LARGE SCALE GENOMIC DNA]</scope>
    <source>
        <strain evidence="5 6">DSM 22198</strain>
    </source>
</reference>
<dbReference type="PROSITE" id="PS51118">
    <property type="entry name" value="HTH_HXLR"/>
    <property type="match status" value="1"/>
</dbReference>
<protein>
    <submittedName>
        <fullName evidence="5">DNA-binding HxlR family transcriptional regulator</fullName>
    </submittedName>
</protein>
<keyword evidence="1" id="KW-0805">Transcription regulation</keyword>
<evidence type="ECO:0000256" key="1">
    <source>
        <dbReference type="ARBA" id="ARBA00023015"/>
    </source>
</evidence>
<dbReference type="PANTHER" id="PTHR33204:SF39">
    <property type="entry name" value="TRANSCRIPTIONAL REGULATORY PROTEIN"/>
    <property type="match status" value="1"/>
</dbReference>